<protein>
    <submittedName>
        <fullName evidence="2">Uncharacterized protein</fullName>
    </submittedName>
</protein>
<dbReference type="Pfam" id="PF25927">
    <property type="entry name" value="DUF7972"/>
    <property type="match status" value="1"/>
</dbReference>
<feature type="transmembrane region" description="Helical" evidence="1">
    <location>
        <begin position="34"/>
        <end position="54"/>
    </location>
</feature>
<sequence>MSRSGGWRGWIPDPTGRRGVRLVQWMLLEGNRHAVTGALLTITFVALLAIGTVWPFEMQLLLTETAAVETVLNTFLGGIILLVSIVVSINSIVLSYDIISIGAQEDRLRGTLAFRSEIGRLTETEDTTVDMDPATFLSLMVGVIDQRTHELETVTEELDGRDGEEIREHIESILQTIEHIERTVESTNGGEFSALWLGLDLNLGVLMEQSRAMHRGYADVLSEGGEERFERLIRAFELITTGRHFFKTLYYKREFSMLSRTLLIVSLPAILGTATTILAINASILPQLRILGLSPLLIFVAGAFTLALAPFIILTAYMLRVATVTLRATDTEPFVL</sequence>
<dbReference type="eggNOG" id="arCOG08131">
    <property type="taxonomic scope" value="Archaea"/>
</dbReference>
<feature type="transmembrane region" description="Helical" evidence="1">
    <location>
        <begin position="74"/>
        <end position="99"/>
    </location>
</feature>
<proteinExistence type="predicted"/>
<keyword evidence="1" id="KW-0812">Transmembrane</keyword>
<name>L0I6R2_HALRX</name>
<feature type="transmembrane region" description="Helical" evidence="1">
    <location>
        <begin position="262"/>
        <end position="284"/>
    </location>
</feature>
<evidence type="ECO:0000256" key="1">
    <source>
        <dbReference type="SAM" id="Phobius"/>
    </source>
</evidence>
<dbReference type="AlphaFoldDB" id="L0I6R2"/>
<evidence type="ECO:0000313" key="3">
    <source>
        <dbReference type="Proteomes" id="UP000010846"/>
    </source>
</evidence>
<evidence type="ECO:0000313" key="2">
    <source>
        <dbReference type="EMBL" id="AGB15230.1"/>
    </source>
</evidence>
<dbReference type="HOGENOM" id="CLU_061327_0_0_2"/>
<keyword evidence="1" id="KW-0472">Membrane</keyword>
<organism evidence="2 3">
    <name type="scientific">Halovivax ruber (strain DSM 18193 / JCM 13892 / XH-70)</name>
    <dbReference type="NCBI Taxonomy" id="797302"/>
    <lineage>
        <taxon>Archaea</taxon>
        <taxon>Methanobacteriati</taxon>
        <taxon>Methanobacteriota</taxon>
        <taxon>Stenosarchaea group</taxon>
        <taxon>Halobacteria</taxon>
        <taxon>Halobacteriales</taxon>
        <taxon>Natrialbaceae</taxon>
        <taxon>Halovivax</taxon>
    </lineage>
</organism>
<accession>L0I6R2</accession>
<dbReference type="EMBL" id="CP003050">
    <property type="protein sequence ID" value="AGB15230.1"/>
    <property type="molecule type" value="Genomic_DNA"/>
</dbReference>
<reference evidence="2" key="1">
    <citation type="submission" date="2011-09" db="EMBL/GenBank/DDBJ databases">
        <title>Complete sequence of Halovivax ruber XH-70.</title>
        <authorList>
            <consortium name="US DOE Joint Genome Institute"/>
            <person name="Lucas S."/>
            <person name="Han J."/>
            <person name="Lapidus A."/>
            <person name="Cheng J.-F."/>
            <person name="Goodwin L."/>
            <person name="Pitluck S."/>
            <person name="Peters L."/>
            <person name="Mikhailova N."/>
            <person name="Davenport K."/>
            <person name="Detter J.C."/>
            <person name="Han C."/>
            <person name="Tapia R."/>
            <person name="Land M."/>
            <person name="Hauser L."/>
            <person name="Kyrpides N."/>
            <person name="Ivanova N."/>
            <person name="Pagani I."/>
            <person name="Sproer C."/>
            <person name="Anderson I."/>
            <person name="Woyke T."/>
        </authorList>
    </citation>
    <scope>NUCLEOTIDE SEQUENCE</scope>
    <source>
        <strain evidence="2">XH-70</strain>
    </source>
</reference>
<dbReference type="InterPro" id="IPR058278">
    <property type="entry name" value="DUF7972"/>
</dbReference>
<keyword evidence="3" id="KW-1185">Reference proteome</keyword>
<gene>
    <name evidence="2" type="ordered locus">Halru_0603</name>
</gene>
<dbReference type="KEGG" id="hru:Halru_0603"/>
<dbReference type="Proteomes" id="UP000010846">
    <property type="component" value="Chromosome"/>
</dbReference>
<keyword evidence="1" id="KW-1133">Transmembrane helix</keyword>
<feature type="transmembrane region" description="Helical" evidence="1">
    <location>
        <begin position="296"/>
        <end position="319"/>
    </location>
</feature>